<proteinExistence type="predicted"/>
<dbReference type="EMBL" id="PUIQ01000058">
    <property type="protein sequence ID" value="PQP11417.1"/>
    <property type="molecule type" value="Genomic_DNA"/>
</dbReference>
<comment type="caution">
    <text evidence="2">The sequence shown here is derived from an EMBL/GenBank/DDBJ whole genome shotgun (WGS) entry which is preliminary data.</text>
</comment>
<reference evidence="2 3" key="1">
    <citation type="submission" date="2018-02" db="EMBL/GenBank/DDBJ databases">
        <title>Draft genome sequencing of Burkholderia cepacia Y14-15.</title>
        <authorList>
            <person name="Zheng B.-X."/>
        </authorList>
    </citation>
    <scope>NUCLEOTIDE SEQUENCE [LARGE SCALE GENOMIC DNA]</scope>
    <source>
        <strain evidence="2 3">Y14-15</strain>
    </source>
</reference>
<sequence length="99" mass="9886">MEWLSTVVELVSGAAGGNIAGNLLEKYNLGPLGNSLAGILGGGLGGELLSMFMGNQASSGATIDLASLLGHLGSGGIGGTVLMIVIGIIKERWFNKSGN</sequence>
<evidence type="ECO:0000313" key="2">
    <source>
        <dbReference type="EMBL" id="PQP11417.1"/>
    </source>
</evidence>
<accession>A0A2S8I9H7</accession>
<evidence type="ECO:0000256" key="1">
    <source>
        <dbReference type="SAM" id="Phobius"/>
    </source>
</evidence>
<organism evidence="2 3">
    <name type="scientific">Burkholderia cepacia</name>
    <name type="common">Pseudomonas cepacia</name>
    <dbReference type="NCBI Taxonomy" id="292"/>
    <lineage>
        <taxon>Bacteria</taxon>
        <taxon>Pseudomonadati</taxon>
        <taxon>Pseudomonadota</taxon>
        <taxon>Betaproteobacteria</taxon>
        <taxon>Burkholderiales</taxon>
        <taxon>Burkholderiaceae</taxon>
        <taxon>Burkholderia</taxon>
        <taxon>Burkholderia cepacia complex</taxon>
    </lineage>
</organism>
<dbReference type="AlphaFoldDB" id="A0A2S8I9H7"/>
<keyword evidence="1" id="KW-0472">Membrane</keyword>
<name>A0A2S8I9H7_BURCE</name>
<dbReference type="RefSeq" id="WP_105393145.1">
    <property type="nucleotide sequence ID" value="NZ_PUIQ01000058.1"/>
</dbReference>
<keyword evidence="1" id="KW-0812">Transmembrane</keyword>
<feature type="transmembrane region" description="Helical" evidence="1">
    <location>
        <begin position="32"/>
        <end position="53"/>
    </location>
</feature>
<protein>
    <recommendedName>
        <fullName evidence="4">DNA methyltransferase</fullName>
    </recommendedName>
</protein>
<keyword evidence="1" id="KW-1133">Transmembrane helix</keyword>
<dbReference type="Proteomes" id="UP000238206">
    <property type="component" value="Unassembled WGS sequence"/>
</dbReference>
<gene>
    <name evidence="2" type="ORF">C5615_32135</name>
</gene>
<feature type="transmembrane region" description="Helical" evidence="1">
    <location>
        <begin position="65"/>
        <end position="89"/>
    </location>
</feature>
<evidence type="ECO:0000313" key="3">
    <source>
        <dbReference type="Proteomes" id="UP000238206"/>
    </source>
</evidence>
<evidence type="ECO:0008006" key="4">
    <source>
        <dbReference type="Google" id="ProtNLM"/>
    </source>
</evidence>